<sequence length="245" mass="28616">MKKVAIYLLQSILLLGLVQNTEAQKPSVKELLNKVSNFYIKKNQYHVDMTFTMYRGITGNKVTESYTGTMEKNGKYNKNSILGTLVYRFPQAQLIVDNNQKRVIYNDLDTSEMQNYPVDLSAYMKYYDKSQILEEGNQWVCELVVSQNTFSELPYGKVLLYINKNDYSITKQVLFFSNLIPFQGKESSDIEQDYGRLHIDLSYNFNKEIEKKELAYFITKTASSKIQLQKDFASYQLIDQTEYNK</sequence>
<protein>
    <recommendedName>
        <fullName evidence="4">Outer membrane lipoprotein-sorting protein</fullName>
    </recommendedName>
</protein>
<feature type="chain" id="PRO_5020947031" description="Outer membrane lipoprotein-sorting protein" evidence="1">
    <location>
        <begin position="24"/>
        <end position="245"/>
    </location>
</feature>
<reference evidence="2 3" key="1">
    <citation type="submission" date="2019-04" db="EMBL/GenBank/DDBJ databases">
        <authorList>
            <person name="Liu A."/>
        </authorList>
    </citation>
    <scope>NUCLEOTIDE SEQUENCE [LARGE SCALE GENOMIC DNA]</scope>
    <source>
        <strain evidence="2 3">RZ03</strain>
    </source>
</reference>
<dbReference type="Proteomes" id="UP000307602">
    <property type="component" value="Unassembled WGS sequence"/>
</dbReference>
<dbReference type="EMBL" id="SRSO01000028">
    <property type="protein sequence ID" value="TGV01072.1"/>
    <property type="molecule type" value="Genomic_DNA"/>
</dbReference>
<accession>A0A4S1DUI6</accession>
<keyword evidence="3" id="KW-1185">Reference proteome</keyword>
<proteinExistence type="predicted"/>
<organism evidence="2 3">
    <name type="scientific">Flavivirga rizhaonensis</name>
    <dbReference type="NCBI Taxonomy" id="2559571"/>
    <lineage>
        <taxon>Bacteria</taxon>
        <taxon>Pseudomonadati</taxon>
        <taxon>Bacteroidota</taxon>
        <taxon>Flavobacteriia</taxon>
        <taxon>Flavobacteriales</taxon>
        <taxon>Flavobacteriaceae</taxon>
        <taxon>Flavivirga</taxon>
    </lineage>
</organism>
<evidence type="ECO:0000256" key="1">
    <source>
        <dbReference type="SAM" id="SignalP"/>
    </source>
</evidence>
<gene>
    <name evidence="2" type="ORF">EM932_17075</name>
</gene>
<dbReference type="AlphaFoldDB" id="A0A4S1DUI6"/>
<comment type="caution">
    <text evidence="2">The sequence shown here is derived from an EMBL/GenBank/DDBJ whole genome shotgun (WGS) entry which is preliminary data.</text>
</comment>
<name>A0A4S1DUI6_9FLAO</name>
<evidence type="ECO:0000313" key="3">
    <source>
        <dbReference type="Proteomes" id="UP000307602"/>
    </source>
</evidence>
<keyword evidence="1" id="KW-0732">Signal</keyword>
<dbReference type="RefSeq" id="WP_135878424.1">
    <property type="nucleotide sequence ID" value="NZ_SRSO01000028.1"/>
</dbReference>
<dbReference type="OrthoDB" id="1160485at2"/>
<evidence type="ECO:0008006" key="4">
    <source>
        <dbReference type="Google" id="ProtNLM"/>
    </source>
</evidence>
<evidence type="ECO:0000313" key="2">
    <source>
        <dbReference type="EMBL" id="TGV01072.1"/>
    </source>
</evidence>
<feature type="signal peptide" evidence="1">
    <location>
        <begin position="1"/>
        <end position="23"/>
    </location>
</feature>